<keyword evidence="2" id="KW-1185">Reference proteome</keyword>
<keyword evidence="1" id="KW-0378">Hydrolase</keyword>
<dbReference type="RefSeq" id="WP_184477554.1">
    <property type="nucleotide sequence ID" value="NZ_JACHIV010000001.1"/>
</dbReference>
<dbReference type="PANTHER" id="PTHR31793:SF24">
    <property type="entry name" value="LONG-CHAIN ACYL-COA THIOESTERASE FADM"/>
    <property type="match status" value="1"/>
</dbReference>
<proteinExistence type="predicted"/>
<dbReference type="CDD" id="cd00586">
    <property type="entry name" value="4HBT"/>
    <property type="match status" value="1"/>
</dbReference>
<name>A0A840N742_9PSEU</name>
<dbReference type="Gene3D" id="3.10.129.10">
    <property type="entry name" value="Hotdog Thioesterase"/>
    <property type="match status" value="1"/>
</dbReference>
<dbReference type="InterPro" id="IPR029069">
    <property type="entry name" value="HotDog_dom_sf"/>
</dbReference>
<dbReference type="EC" id="3.1.2.-" evidence="1"/>
<dbReference type="Proteomes" id="UP000580474">
    <property type="component" value="Unassembled WGS sequence"/>
</dbReference>
<organism evidence="1 2">
    <name type="scientific">Saccharopolyspora gloriosae</name>
    <dbReference type="NCBI Taxonomy" id="455344"/>
    <lineage>
        <taxon>Bacteria</taxon>
        <taxon>Bacillati</taxon>
        <taxon>Actinomycetota</taxon>
        <taxon>Actinomycetes</taxon>
        <taxon>Pseudonocardiales</taxon>
        <taxon>Pseudonocardiaceae</taxon>
        <taxon>Saccharopolyspora</taxon>
    </lineage>
</organism>
<evidence type="ECO:0000313" key="1">
    <source>
        <dbReference type="EMBL" id="MBB5067790.1"/>
    </source>
</evidence>
<gene>
    <name evidence="1" type="ORF">BJ969_000878</name>
</gene>
<protein>
    <submittedName>
        <fullName evidence="1">Acyl-CoA thioester hydrolase</fullName>
        <ecNumber evidence="1">3.1.2.-</ecNumber>
    </submittedName>
</protein>
<dbReference type="PANTHER" id="PTHR31793">
    <property type="entry name" value="4-HYDROXYBENZOYL-COA THIOESTERASE FAMILY MEMBER"/>
    <property type="match status" value="1"/>
</dbReference>
<dbReference type="AlphaFoldDB" id="A0A840N742"/>
<comment type="caution">
    <text evidence="1">The sequence shown here is derived from an EMBL/GenBank/DDBJ whole genome shotgun (WGS) entry which is preliminary data.</text>
</comment>
<dbReference type="SUPFAM" id="SSF54637">
    <property type="entry name" value="Thioesterase/thiol ester dehydrase-isomerase"/>
    <property type="match status" value="1"/>
</dbReference>
<dbReference type="Pfam" id="PF13279">
    <property type="entry name" value="4HBT_2"/>
    <property type="match status" value="1"/>
</dbReference>
<sequence length="147" mass="15929">MGAFVADVPLRWSDMDAFGHVNHARTVTLLEEARVELLFTEAGRQGLLGMAEGMVVARLAVDYRIPVAHSAGTLQVRLSVRDLKSASFVIDYSASTSGSAEVATAETVMVPYDLKAGRPRRLTSDERTFLAEWQLTLAASEAGHDHA</sequence>
<dbReference type="EMBL" id="JACHIV010000001">
    <property type="protein sequence ID" value="MBB5067790.1"/>
    <property type="molecule type" value="Genomic_DNA"/>
</dbReference>
<reference evidence="1 2" key="1">
    <citation type="submission" date="2020-08" db="EMBL/GenBank/DDBJ databases">
        <title>Sequencing the genomes of 1000 actinobacteria strains.</title>
        <authorList>
            <person name="Klenk H.-P."/>
        </authorList>
    </citation>
    <scope>NUCLEOTIDE SEQUENCE [LARGE SCALE GENOMIC DNA]</scope>
    <source>
        <strain evidence="1 2">DSM 45582</strain>
    </source>
</reference>
<evidence type="ECO:0000313" key="2">
    <source>
        <dbReference type="Proteomes" id="UP000580474"/>
    </source>
</evidence>
<dbReference type="InterPro" id="IPR050563">
    <property type="entry name" value="4-hydroxybenzoyl-CoA_TE"/>
</dbReference>
<dbReference type="GO" id="GO:0047617">
    <property type="term" value="F:fatty acyl-CoA hydrolase activity"/>
    <property type="evidence" value="ECO:0007669"/>
    <property type="project" value="TreeGrafter"/>
</dbReference>
<accession>A0A840N742</accession>